<dbReference type="InParanoid" id="A0A1Y1LM14"/>
<protein>
    <submittedName>
        <fullName evidence="1">Uncharacterized protein</fullName>
    </submittedName>
</protein>
<accession>A0A1Y1LM14</accession>
<evidence type="ECO:0000313" key="3">
    <source>
        <dbReference type="Proteomes" id="UP000327044"/>
    </source>
</evidence>
<dbReference type="Proteomes" id="UP000327044">
    <property type="component" value="Unassembled WGS sequence"/>
</dbReference>
<evidence type="ECO:0000313" key="2">
    <source>
        <dbReference type="EMBL" id="KAB0791503.1"/>
    </source>
</evidence>
<gene>
    <name evidence="2" type="ORF">PPYR_03303</name>
</gene>
<dbReference type="AlphaFoldDB" id="A0A1Y1LM14"/>
<sequence>METHERFKSWLKIMGYQGKMPSSFDPFCNPNTALIWEQLMQQVKPKNEIARIRNNILIKRFSSSELNVQVLQNEFKHPVKEMELWKRKQSLCKNVSNVNEQITKLKSDLDALAKSVRMKYLKIDVLRSQIRQVRNYSHLLNRKCAQLGAEISEVREQLTLACNLTPVETDCENDTVVCDTVRECIARLERIIESESCTERQLGSSSDNDSLGLLTESHFLPVRASSPVIMDGTAYDSSISKDRILQDSIRGLFGYNRREVCEYICRDNESQLHDLSMGVLDAIVPMKKDSSTPITPSLYWTHIDLELKTLQLRSRIARLESTISDIDLGDLTSLSRVKPSESGLTRAIPHLRHLINSFLRRINDVNLAQTEEEVARVDKDIIGTFETVAVKQNMSRQVHGTMEQMRGDCSLLARKLGKFTSDCNWLQLLNNNVCSIEINTFLKYPLEYCRMTKSNHMGYHTFEPYDSNMLQYTLALFPDVWCPPEVMLINVVRQRERLLFLKSSAYTFNARLENGTLDLLDQESYVNYAIDKLRSIIKSKAGTSNINKKMQECLELWIEMPFQSCIPDTRVFEGLPYSHYRDLYENYYKQL</sequence>
<dbReference type="OrthoDB" id="8192537at2759"/>
<dbReference type="EMBL" id="VVIM01000011">
    <property type="protein sequence ID" value="KAB0791503.1"/>
    <property type="molecule type" value="Genomic_DNA"/>
</dbReference>
<dbReference type="GO" id="GO:0070652">
    <property type="term" value="C:HAUS complex"/>
    <property type="evidence" value="ECO:0007669"/>
    <property type="project" value="InterPro"/>
</dbReference>
<organism evidence="1">
    <name type="scientific">Photinus pyralis</name>
    <name type="common">Common eastern firefly</name>
    <name type="synonym">Lampyris pyralis</name>
    <dbReference type="NCBI Taxonomy" id="7054"/>
    <lineage>
        <taxon>Eukaryota</taxon>
        <taxon>Metazoa</taxon>
        <taxon>Ecdysozoa</taxon>
        <taxon>Arthropoda</taxon>
        <taxon>Hexapoda</taxon>
        <taxon>Insecta</taxon>
        <taxon>Pterygota</taxon>
        <taxon>Neoptera</taxon>
        <taxon>Endopterygota</taxon>
        <taxon>Coleoptera</taxon>
        <taxon>Polyphaga</taxon>
        <taxon>Elateriformia</taxon>
        <taxon>Elateroidea</taxon>
        <taxon>Lampyridae</taxon>
        <taxon>Lampyrinae</taxon>
        <taxon>Photinus</taxon>
    </lineage>
</organism>
<dbReference type="Pfam" id="PF14817">
    <property type="entry name" value="HAUS5"/>
    <property type="match status" value="1"/>
</dbReference>
<proteinExistence type="predicted"/>
<reference evidence="2 3" key="2">
    <citation type="journal article" date="2018" name="Elife">
        <title>Firefly genomes illuminate parallel origins of bioluminescence in beetles.</title>
        <authorList>
            <person name="Fallon T.R."/>
            <person name="Lower S.E."/>
            <person name="Chang C.H."/>
            <person name="Bessho-Uehara M."/>
            <person name="Martin G.J."/>
            <person name="Bewick A.J."/>
            <person name="Behringer M."/>
            <person name="Debat H.J."/>
            <person name="Wong I."/>
            <person name="Day J.C."/>
            <person name="Suvorov A."/>
            <person name="Silva C.J."/>
            <person name="Stanger-Hall K.F."/>
            <person name="Hall D.W."/>
            <person name="Schmitz R.J."/>
            <person name="Nelson D.R."/>
            <person name="Lewis S.M."/>
            <person name="Shigenobu S."/>
            <person name="Bybee S.M."/>
            <person name="Larracuente A.M."/>
            <person name="Oba Y."/>
            <person name="Weng J.K."/>
        </authorList>
    </citation>
    <scope>NUCLEOTIDE SEQUENCE [LARGE SCALE GENOMIC DNA]</scope>
    <source>
        <strain evidence="2">1611_PpyrPB1</strain>
        <tissue evidence="2">Whole body</tissue>
    </source>
</reference>
<dbReference type="InterPro" id="IPR029131">
    <property type="entry name" value="HAUS5"/>
</dbReference>
<name>A0A1Y1LM14_PHOPY</name>
<dbReference type="EMBL" id="GEZM01051842">
    <property type="protein sequence ID" value="JAV74673.1"/>
    <property type="molecule type" value="Transcribed_RNA"/>
</dbReference>
<keyword evidence="3" id="KW-1185">Reference proteome</keyword>
<reference evidence="2" key="3">
    <citation type="submission" date="2019-08" db="EMBL/GenBank/DDBJ databases">
        <authorList>
            <consortium name="Photinus pyralis genome working group"/>
            <person name="Fallon T.R."/>
            <person name="Sander Lower S.E."/>
            <person name="Weng J.-K."/>
        </authorList>
    </citation>
    <scope>NUCLEOTIDE SEQUENCE</scope>
    <source>
        <strain evidence="2">1611_PpyrPB1</strain>
        <tissue evidence="2">Whole body</tissue>
    </source>
</reference>
<dbReference type="GO" id="GO:0051225">
    <property type="term" value="P:spindle assembly"/>
    <property type="evidence" value="ECO:0007669"/>
    <property type="project" value="InterPro"/>
</dbReference>
<evidence type="ECO:0000313" key="1">
    <source>
        <dbReference type="EMBL" id="JAV74673.1"/>
    </source>
</evidence>
<reference evidence="1" key="1">
    <citation type="journal article" date="2016" name="Sci. Rep.">
        <title>Molecular characterization of firefly nuptial gifts: a multi-omics approach sheds light on postcopulatory sexual selection.</title>
        <authorList>
            <person name="Al-Wathiqui N."/>
            <person name="Fallon T.R."/>
            <person name="South A."/>
            <person name="Weng J.K."/>
            <person name="Lewis S.M."/>
        </authorList>
    </citation>
    <scope>NUCLEOTIDE SEQUENCE</scope>
</reference>